<feature type="non-terminal residue" evidence="1">
    <location>
        <position position="1"/>
    </location>
</feature>
<accession>A0ABW8NPH9</accession>
<gene>
    <name evidence="1" type="ORF">WG929_21175</name>
</gene>
<comment type="caution">
    <text evidence="1">The sequence shown here is derived from an EMBL/GenBank/DDBJ whole genome shotgun (WGS) entry which is preliminary data.</text>
</comment>
<keyword evidence="2" id="KW-1185">Reference proteome</keyword>
<reference evidence="1 2" key="1">
    <citation type="submission" date="2024-03" db="EMBL/GenBank/DDBJ databases">
        <title>High-quality draft genome sequence of Oceanobacter sp. wDCs-4.</title>
        <authorList>
            <person name="Dong C."/>
        </authorList>
    </citation>
    <scope>NUCLEOTIDE SEQUENCE [LARGE SCALE GENOMIC DNA]</scope>
    <source>
        <strain evidence="2">wDCs-4</strain>
    </source>
</reference>
<feature type="non-terminal residue" evidence="1">
    <location>
        <position position="68"/>
    </location>
</feature>
<evidence type="ECO:0000313" key="2">
    <source>
        <dbReference type="Proteomes" id="UP001620597"/>
    </source>
</evidence>
<proteinExistence type="predicted"/>
<sequence length="68" mass="6646">SFSVASQSLTSAIETRYTAGAAAPTCSSSEVTASLYLAGGSDVLDSIAVAVTLATTTTETSTPDLGNG</sequence>
<dbReference type="EMBL" id="JBBKTX010000154">
    <property type="protein sequence ID" value="MFK4754907.1"/>
    <property type="molecule type" value="Genomic_DNA"/>
</dbReference>
<protein>
    <submittedName>
        <fullName evidence="1">Uncharacterized protein</fullName>
    </submittedName>
</protein>
<name>A0ABW8NPH9_9GAMM</name>
<dbReference type="RefSeq" id="WP_416207664.1">
    <property type="nucleotide sequence ID" value="NZ_JBBKTX010000154.1"/>
</dbReference>
<dbReference type="Proteomes" id="UP001620597">
    <property type="component" value="Unassembled WGS sequence"/>
</dbReference>
<organism evidence="1 2">
    <name type="scientific">Oceanobacter antarcticus</name>
    <dbReference type="NCBI Taxonomy" id="3133425"/>
    <lineage>
        <taxon>Bacteria</taxon>
        <taxon>Pseudomonadati</taxon>
        <taxon>Pseudomonadota</taxon>
        <taxon>Gammaproteobacteria</taxon>
        <taxon>Oceanospirillales</taxon>
        <taxon>Oceanospirillaceae</taxon>
        <taxon>Oceanobacter</taxon>
    </lineage>
</organism>
<evidence type="ECO:0000313" key="1">
    <source>
        <dbReference type="EMBL" id="MFK4754907.1"/>
    </source>
</evidence>